<dbReference type="PANTHER" id="PTHR30466">
    <property type="entry name" value="FLAVIN REDUCTASE"/>
    <property type="match status" value="1"/>
</dbReference>
<dbReference type="KEGG" id="mgg:MPLG2_3578"/>
<dbReference type="GO" id="GO:0010181">
    <property type="term" value="F:FMN binding"/>
    <property type="evidence" value="ECO:0007669"/>
    <property type="project" value="InterPro"/>
</dbReference>
<evidence type="ECO:0000313" key="4">
    <source>
        <dbReference type="EMBL" id="SPD88608.1"/>
    </source>
</evidence>
<protein>
    <recommendedName>
        <fullName evidence="3">Flavin reductase like domain-containing protein</fullName>
    </recommendedName>
</protein>
<keyword evidence="5" id="KW-1185">Reference proteome</keyword>
<dbReference type="Gene3D" id="2.30.110.10">
    <property type="entry name" value="Electron Transport, Fmn-binding Protein, Chain A"/>
    <property type="match status" value="1"/>
</dbReference>
<comment type="similarity">
    <text evidence="1">Belongs to the non-flavoprotein flavin reductase family.</text>
</comment>
<evidence type="ECO:0000256" key="1">
    <source>
        <dbReference type="ARBA" id="ARBA00008898"/>
    </source>
</evidence>
<feature type="domain" description="Flavin reductase like" evidence="3">
    <location>
        <begin position="23"/>
        <end position="169"/>
    </location>
</feature>
<evidence type="ECO:0000259" key="3">
    <source>
        <dbReference type="SMART" id="SM00903"/>
    </source>
</evidence>
<keyword evidence="2" id="KW-0560">Oxidoreductase</keyword>
<dbReference type="PANTHER" id="PTHR30466:SF11">
    <property type="entry name" value="FLAVIN-DEPENDENT MONOOXYGENASE, REDUCTASE SUBUNIT HSAB"/>
    <property type="match status" value="1"/>
</dbReference>
<gene>
    <name evidence="4" type="ORF">MPLG2_3578</name>
</gene>
<dbReference type="Pfam" id="PF01613">
    <property type="entry name" value="Flavin_Reduct"/>
    <property type="match status" value="1"/>
</dbReference>
<sequence>MTIHDTHPFAASGQPRRPLRRFRGRLPAPVTIWATYTPRGPVGLTVSSVAVADGEPGEVVGLVDPASDLFDAVLATGRWAVSLLGHADRQLADAMAGLAPAPGGPFRLAQWRETDWGPVLAGSPGWLGAHLLTDPVEAGWSMLVRGVVDHSEIDESHAPVAYVRGQYREL</sequence>
<dbReference type="InterPro" id="IPR050268">
    <property type="entry name" value="NADH-dep_flavin_reductase"/>
</dbReference>
<dbReference type="Proteomes" id="UP000238164">
    <property type="component" value="Chromosome 1"/>
</dbReference>
<dbReference type="RefSeq" id="WP_105187078.1">
    <property type="nucleotide sequence ID" value="NZ_BAAAGO010000009.1"/>
</dbReference>
<dbReference type="EMBL" id="LT985188">
    <property type="protein sequence ID" value="SPD88608.1"/>
    <property type="molecule type" value="Genomic_DNA"/>
</dbReference>
<dbReference type="GO" id="GO:0042602">
    <property type="term" value="F:riboflavin reductase (NADPH) activity"/>
    <property type="evidence" value="ECO:0007669"/>
    <property type="project" value="TreeGrafter"/>
</dbReference>
<accession>A0A2N9JM02</accession>
<evidence type="ECO:0000256" key="2">
    <source>
        <dbReference type="ARBA" id="ARBA00023002"/>
    </source>
</evidence>
<reference evidence="4 5" key="1">
    <citation type="submission" date="2018-02" db="EMBL/GenBank/DDBJ databases">
        <authorList>
            <person name="Cohen D.B."/>
            <person name="Kent A.D."/>
        </authorList>
    </citation>
    <scope>NUCLEOTIDE SEQUENCE [LARGE SCALE GENOMIC DNA]</scope>
    <source>
        <strain evidence="4">1</strain>
    </source>
</reference>
<name>A0A2N9JM02_9ACTN</name>
<evidence type="ECO:0000313" key="5">
    <source>
        <dbReference type="Proteomes" id="UP000238164"/>
    </source>
</evidence>
<organism evidence="4 5">
    <name type="scientific">Micropruina glycogenica</name>
    <dbReference type="NCBI Taxonomy" id="75385"/>
    <lineage>
        <taxon>Bacteria</taxon>
        <taxon>Bacillati</taxon>
        <taxon>Actinomycetota</taxon>
        <taxon>Actinomycetes</taxon>
        <taxon>Propionibacteriales</taxon>
        <taxon>Nocardioidaceae</taxon>
        <taxon>Micropruina</taxon>
    </lineage>
</organism>
<dbReference type="InterPro" id="IPR012349">
    <property type="entry name" value="Split_barrel_FMN-bd"/>
</dbReference>
<dbReference type="AlphaFoldDB" id="A0A2N9JM02"/>
<dbReference type="OrthoDB" id="3394673at2"/>
<dbReference type="SUPFAM" id="SSF50475">
    <property type="entry name" value="FMN-binding split barrel"/>
    <property type="match status" value="1"/>
</dbReference>
<proteinExistence type="inferred from homology"/>
<dbReference type="InterPro" id="IPR002563">
    <property type="entry name" value="Flavin_Rdtase-like_dom"/>
</dbReference>
<dbReference type="SMART" id="SM00903">
    <property type="entry name" value="Flavin_Reduct"/>
    <property type="match status" value="1"/>
</dbReference>